<dbReference type="Proteomes" id="UP000314986">
    <property type="component" value="Unassembled WGS sequence"/>
</dbReference>
<reference evidence="15" key="3">
    <citation type="journal article" date="2014" name="Nature">
        <title>Elephant shark genome provides unique insights into gnathostome evolution.</title>
        <authorList>
            <consortium name="International Elephant Shark Genome Sequencing Consortium"/>
            <person name="Venkatesh B."/>
            <person name="Lee A.P."/>
            <person name="Ravi V."/>
            <person name="Maurya A.K."/>
            <person name="Lian M.M."/>
            <person name="Swann J.B."/>
            <person name="Ohta Y."/>
            <person name="Flajnik M.F."/>
            <person name="Sutoh Y."/>
            <person name="Kasahara M."/>
            <person name="Hoon S."/>
            <person name="Gangu V."/>
            <person name="Roy S.W."/>
            <person name="Irimia M."/>
            <person name="Korzh V."/>
            <person name="Kondrychyn I."/>
            <person name="Lim Z.W."/>
            <person name="Tay B.H."/>
            <person name="Tohari S."/>
            <person name="Kong K.W."/>
            <person name="Ho S."/>
            <person name="Lorente-Galdos B."/>
            <person name="Quilez J."/>
            <person name="Marques-Bonet T."/>
            <person name="Raney B.J."/>
            <person name="Ingham P.W."/>
            <person name="Tay A."/>
            <person name="Hillier L.W."/>
            <person name="Minx P."/>
            <person name="Boehm T."/>
            <person name="Wilson R.K."/>
            <person name="Brenner S."/>
            <person name="Warren W.C."/>
        </authorList>
    </citation>
    <scope>NUCLEOTIDE SEQUENCE [LARGE SCALE GENOMIC DNA]</scope>
</reference>
<feature type="transmembrane region" description="Helical" evidence="11">
    <location>
        <begin position="78"/>
        <end position="100"/>
    </location>
</feature>
<keyword evidence="4 9" id="KW-0812">Transmembrane</keyword>
<dbReference type="InterPro" id="IPR017990">
    <property type="entry name" value="Connexin_CS"/>
</dbReference>
<dbReference type="InterPro" id="IPR038359">
    <property type="entry name" value="Connexin_N_sf"/>
</dbReference>
<dbReference type="GO" id="GO:0005922">
    <property type="term" value="C:connexin complex"/>
    <property type="evidence" value="ECO:0007669"/>
    <property type="project" value="InterPro"/>
</dbReference>
<dbReference type="GeneID" id="103179589"/>
<dbReference type="PANTHER" id="PTHR11984">
    <property type="entry name" value="CONNEXIN"/>
    <property type="match status" value="1"/>
</dbReference>
<reference evidence="15" key="2">
    <citation type="journal article" date="2007" name="PLoS Biol.">
        <title>Survey sequencing and comparative analysis of the elephant shark (Callorhinchus milii) genome.</title>
        <authorList>
            <person name="Venkatesh B."/>
            <person name="Kirkness E.F."/>
            <person name="Loh Y.H."/>
            <person name="Halpern A.L."/>
            <person name="Lee A.P."/>
            <person name="Johnson J."/>
            <person name="Dandona N."/>
            <person name="Viswanathan L.D."/>
            <person name="Tay A."/>
            <person name="Venter J.C."/>
            <person name="Strausberg R.L."/>
            <person name="Brenner S."/>
        </authorList>
    </citation>
    <scope>NUCLEOTIDE SEQUENCE [LARGE SCALE GENOMIC DNA]</scope>
</reference>
<gene>
    <name evidence="14" type="primary">gja2</name>
</gene>
<evidence type="ECO:0000259" key="12">
    <source>
        <dbReference type="SMART" id="SM00037"/>
    </source>
</evidence>
<evidence type="ECO:0000313" key="14">
    <source>
        <dbReference type="Ensembl" id="ENSCMIP00000040765.1"/>
    </source>
</evidence>
<dbReference type="GO" id="GO:0005243">
    <property type="term" value="F:gap junction channel activity"/>
    <property type="evidence" value="ECO:0007669"/>
    <property type="project" value="TreeGrafter"/>
</dbReference>
<feature type="transmembrane region" description="Helical" evidence="11">
    <location>
        <begin position="147"/>
        <end position="168"/>
    </location>
</feature>
<feature type="domain" description="Connexin cysteine-rich" evidence="13">
    <location>
        <begin position="157"/>
        <end position="223"/>
    </location>
</feature>
<evidence type="ECO:0000256" key="4">
    <source>
        <dbReference type="ARBA" id="ARBA00022692"/>
    </source>
</evidence>
<evidence type="ECO:0000256" key="7">
    <source>
        <dbReference type="ARBA" id="ARBA00022989"/>
    </source>
</evidence>
<dbReference type="GeneTree" id="ENSGT01150000286930"/>
<reference evidence="14" key="4">
    <citation type="submission" date="2025-08" db="UniProtKB">
        <authorList>
            <consortium name="Ensembl"/>
        </authorList>
    </citation>
    <scope>IDENTIFICATION</scope>
</reference>
<feature type="transmembrane region" description="Helical" evidence="11">
    <location>
        <begin position="20"/>
        <end position="40"/>
    </location>
</feature>
<dbReference type="Ensembl" id="ENSCMIT00000041340.1">
    <property type="protein sequence ID" value="ENSCMIP00000040765.1"/>
    <property type="gene ID" value="ENSCMIG00000016994.1"/>
</dbReference>
<evidence type="ECO:0000256" key="2">
    <source>
        <dbReference type="ARBA" id="ARBA00004651"/>
    </source>
</evidence>
<evidence type="ECO:0000256" key="8">
    <source>
        <dbReference type="ARBA" id="ARBA00023136"/>
    </source>
</evidence>
<proteinExistence type="inferred from homology"/>
<dbReference type="Pfam" id="PF00029">
    <property type="entry name" value="Connexin"/>
    <property type="match status" value="1"/>
</dbReference>
<comment type="subunit">
    <text evidence="9">A connexon is composed of a hexamer of connexins.</text>
</comment>
<sequence>MGDWNLLEKLLDSAQEHSTVVGKVWLTTLFIFRILVLGAATEKVWGDEQSFFTCNTKQPGCQNVCYDRTFPISHIRFWVLQIVFVSTPTLVYLGHILHILRQEEKRRLRESVRESQGPTGQNVKTPNLTLQDERGKLRLQGALLRTYILHIIFKTLFEVGFILGQYYLYGFELKPLYKCNHWPCGNTVDCYISRPTEKTIFILFMLSMACLSLLLNLIEMCHLGYKACRERVLARQAAASLESERRARSSVEKIAPCAPAYPYFASHRGPQLYKGDSRFSLDPPTDSGSLCHPYGGKAVAARQNRDNYATERLDERRPEPTADPCGVSEGSKQSKHAHSGDLAI</sequence>
<dbReference type="InterPro" id="IPR000500">
    <property type="entry name" value="Connexin"/>
</dbReference>
<feature type="domain" description="Connexin N-terminal" evidence="12">
    <location>
        <begin position="43"/>
        <end position="76"/>
    </location>
</feature>
<dbReference type="OrthoDB" id="9930281at2759"/>
<evidence type="ECO:0000259" key="13">
    <source>
        <dbReference type="SMART" id="SM01089"/>
    </source>
</evidence>
<keyword evidence="3" id="KW-1003">Cell membrane</keyword>
<keyword evidence="15" id="KW-1185">Reference proteome</keyword>
<evidence type="ECO:0000313" key="15">
    <source>
        <dbReference type="Proteomes" id="UP000314986"/>
    </source>
</evidence>
<dbReference type="GO" id="GO:0007267">
    <property type="term" value="P:cell-cell signaling"/>
    <property type="evidence" value="ECO:0007669"/>
    <property type="project" value="TreeGrafter"/>
</dbReference>
<dbReference type="AlphaFoldDB" id="A0A4W3K8F7"/>
<dbReference type="PRINTS" id="PR00206">
    <property type="entry name" value="CONNEXIN"/>
</dbReference>
<comment type="similarity">
    <text evidence="9">Belongs to the connexin family.</text>
</comment>
<evidence type="ECO:0000256" key="3">
    <source>
        <dbReference type="ARBA" id="ARBA00022475"/>
    </source>
</evidence>
<dbReference type="PROSITE" id="PS00407">
    <property type="entry name" value="CONNEXINS_1"/>
    <property type="match status" value="1"/>
</dbReference>
<dbReference type="PANTHER" id="PTHR11984:SF49">
    <property type="entry name" value="GAP JUNCTION PROTEIN"/>
    <property type="match status" value="1"/>
</dbReference>
<keyword evidence="8 11" id="KW-0472">Membrane</keyword>
<dbReference type="OMA" id="YLGFTKC"/>
<evidence type="ECO:0000256" key="5">
    <source>
        <dbReference type="ARBA" id="ARBA00022868"/>
    </source>
</evidence>
<dbReference type="KEGG" id="cmk:103179589"/>
<dbReference type="PROSITE" id="PS00408">
    <property type="entry name" value="CONNEXINS_2"/>
    <property type="match status" value="1"/>
</dbReference>
<name>A0A4W3K8F7_CALMI</name>
<feature type="region of interest" description="Disordered" evidence="10">
    <location>
        <begin position="301"/>
        <end position="344"/>
    </location>
</feature>
<dbReference type="RefSeq" id="XP_007893152.1">
    <property type="nucleotide sequence ID" value="XM_007894961.2"/>
</dbReference>
<evidence type="ECO:0000256" key="11">
    <source>
        <dbReference type="SAM" id="Phobius"/>
    </source>
</evidence>
<dbReference type="InterPro" id="IPR019570">
    <property type="entry name" value="Connexin_CCC"/>
</dbReference>
<dbReference type="InterPro" id="IPR013092">
    <property type="entry name" value="Connexin_N"/>
</dbReference>
<protein>
    <recommendedName>
        <fullName evidence="9">Gap junction protein</fullName>
    </recommendedName>
</protein>
<reference evidence="14" key="5">
    <citation type="submission" date="2025-09" db="UniProtKB">
        <authorList>
            <consortium name="Ensembl"/>
        </authorList>
    </citation>
    <scope>IDENTIFICATION</scope>
</reference>
<feature type="compositionally biased region" description="Basic and acidic residues" evidence="10">
    <location>
        <begin position="303"/>
        <end position="320"/>
    </location>
</feature>
<organism evidence="14 15">
    <name type="scientific">Callorhinchus milii</name>
    <name type="common">Ghost shark</name>
    <dbReference type="NCBI Taxonomy" id="7868"/>
    <lineage>
        <taxon>Eukaryota</taxon>
        <taxon>Metazoa</taxon>
        <taxon>Chordata</taxon>
        <taxon>Craniata</taxon>
        <taxon>Vertebrata</taxon>
        <taxon>Chondrichthyes</taxon>
        <taxon>Holocephali</taxon>
        <taxon>Chimaeriformes</taxon>
        <taxon>Callorhinchidae</taxon>
        <taxon>Callorhinchus</taxon>
    </lineage>
</organism>
<evidence type="ECO:0000256" key="6">
    <source>
        <dbReference type="ARBA" id="ARBA00022949"/>
    </source>
</evidence>
<keyword evidence="5 9" id="KW-0303">Gap junction</keyword>
<dbReference type="FunFam" id="1.20.1440.80:FF:000001">
    <property type="entry name" value="Gap junction alpha-1"/>
    <property type="match status" value="1"/>
</dbReference>
<dbReference type="SMART" id="SM01089">
    <property type="entry name" value="Connexin_CCC"/>
    <property type="match status" value="1"/>
</dbReference>
<dbReference type="SMART" id="SM00037">
    <property type="entry name" value="CNX"/>
    <property type="match status" value="1"/>
</dbReference>
<dbReference type="Gene3D" id="1.20.1440.80">
    <property type="entry name" value="Gap junction channel protein cysteine-rich domain"/>
    <property type="match status" value="1"/>
</dbReference>
<dbReference type="InParanoid" id="A0A4W3K8F7"/>
<comment type="function">
    <text evidence="9">One gap junction consists of a cluster of closely packed pairs of transmembrane channels, the connexons, through which materials of low MW diffuse from one cell to a neighboring cell.</text>
</comment>
<feature type="transmembrane region" description="Helical" evidence="11">
    <location>
        <begin position="200"/>
        <end position="225"/>
    </location>
</feature>
<comment type="subcellular location">
    <subcellularLocation>
        <location evidence="1">Cell junction</location>
        <location evidence="1">Gap junction</location>
    </subcellularLocation>
    <subcellularLocation>
        <location evidence="2 9">Cell membrane</location>
        <topology evidence="2 9">Multi-pass membrane protein</topology>
    </subcellularLocation>
</comment>
<keyword evidence="6" id="KW-0965">Cell junction</keyword>
<evidence type="ECO:0000256" key="9">
    <source>
        <dbReference type="RuleBase" id="RU000630"/>
    </source>
</evidence>
<reference evidence="15" key="1">
    <citation type="journal article" date="2006" name="Science">
        <title>Ancient noncoding elements conserved in the human genome.</title>
        <authorList>
            <person name="Venkatesh B."/>
            <person name="Kirkness E.F."/>
            <person name="Loh Y.H."/>
            <person name="Halpern A.L."/>
            <person name="Lee A.P."/>
            <person name="Johnson J."/>
            <person name="Dandona N."/>
            <person name="Viswanathan L.D."/>
            <person name="Tay A."/>
            <person name="Venter J.C."/>
            <person name="Strausberg R.L."/>
            <person name="Brenner S."/>
        </authorList>
    </citation>
    <scope>NUCLEOTIDE SEQUENCE [LARGE SCALE GENOMIC DNA]</scope>
</reference>
<dbReference type="STRING" id="7868.ENSCMIP00000040765"/>
<evidence type="ECO:0000256" key="1">
    <source>
        <dbReference type="ARBA" id="ARBA00004610"/>
    </source>
</evidence>
<accession>A0A4W3K8F7</accession>
<evidence type="ECO:0000256" key="10">
    <source>
        <dbReference type="SAM" id="MobiDB-lite"/>
    </source>
</evidence>
<keyword evidence="7 11" id="KW-1133">Transmembrane helix</keyword>